<dbReference type="GO" id="GO:0000712">
    <property type="term" value="P:resolution of meiotic recombination intermediates"/>
    <property type="evidence" value="ECO:0007669"/>
    <property type="project" value="TreeGrafter"/>
</dbReference>
<dbReference type="Gene3D" id="1.10.150.670">
    <property type="entry name" value="Crossover junction endonuclease EME1, DNA-binding domain"/>
    <property type="match status" value="1"/>
</dbReference>
<evidence type="ECO:0000256" key="7">
    <source>
        <dbReference type="ARBA" id="ARBA00022763"/>
    </source>
</evidence>
<dbReference type="RefSeq" id="XP_015594820.1">
    <property type="nucleotide sequence ID" value="XM_015739334.2"/>
</dbReference>
<dbReference type="GO" id="GO:0008821">
    <property type="term" value="F:crossover junction DNA endonuclease activity"/>
    <property type="evidence" value="ECO:0007669"/>
    <property type="project" value="TreeGrafter"/>
</dbReference>
<dbReference type="Pfam" id="PF21292">
    <property type="entry name" value="EME1-MUS81_C"/>
    <property type="match status" value="1"/>
</dbReference>
<dbReference type="CDD" id="cd20083">
    <property type="entry name" value="XPF_nuclease_EME"/>
    <property type="match status" value="1"/>
</dbReference>
<dbReference type="InterPro" id="IPR047524">
    <property type="entry name" value="XPF_nuclease_EME1_plant/arthr"/>
</dbReference>
<evidence type="ECO:0000256" key="12">
    <source>
        <dbReference type="ARBA" id="ARBA00023242"/>
    </source>
</evidence>
<dbReference type="PANTHER" id="PTHR21077:SF5">
    <property type="entry name" value="CROSSOVER JUNCTION ENDONUCLEASE MMS4"/>
    <property type="match status" value="1"/>
</dbReference>
<keyword evidence="8" id="KW-0378">Hydrolase</keyword>
<dbReference type="FunFam" id="1.10.150.670:FF:000002">
    <property type="entry name" value="Crossover junction endonuclease EME1"/>
    <property type="match status" value="1"/>
</dbReference>
<dbReference type="GO" id="GO:0031297">
    <property type="term" value="P:replication fork processing"/>
    <property type="evidence" value="ECO:0007669"/>
    <property type="project" value="TreeGrafter"/>
</dbReference>
<dbReference type="PANTHER" id="PTHR21077">
    <property type="entry name" value="EME1 PROTEIN"/>
    <property type="match status" value="1"/>
</dbReference>
<dbReference type="InterPro" id="IPR033310">
    <property type="entry name" value="Mms4/EME1/EME2"/>
</dbReference>
<dbReference type="GO" id="GO:0031573">
    <property type="term" value="P:mitotic intra-S DNA damage checkpoint signaling"/>
    <property type="evidence" value="ECO:0007669"/>
    <property type="project" value="TreeGrafter"/>
</dbReference>
<keyword evidence="7" id="KW-0227">DNA damage</keyword>
<organism evidence="14 15">
    <name type="scientific">Cephus cinctus</name>
    <name type="common">Wheat stem sawfly</name>
    <dbReference type="NCBI Taxonomy" id="211228"/>
    <lineage>
        <taxon>Eukaryota</taxon>
        <taxon>Metazoa</taxon>
        <taxon>Ecdysozoa</taxon>
        <taxon>Arthropoda</taxon>
        <taxon>Hexapoda</taxon>
        <taxon>Insecta</taxon>
        <taxon>Pterygota</taxon>
        <taxon>Neoptera</taxon>
        <taxon>Endopterygota</taxon>
        <taxon>Hymenoptera</taxon>
        <taxon>Cephoidea</taxon>
        <taxon>Cephidae</taxon>
        <taxon>Cephus</taxon>
    </lineage>
</organism>
<keyword evidence="12" id="KW-0539">Nucleus</keyword>
<name>A0AAJ7BUQ9_CEPCN</name>
<evidence type="ECO:0000313" key="15">
    <source>
        <dbReference type="RefSeq" id="XP_015594820.1"/>
    </source>
</evidence>
<keyword evidence="4" id="KW-0540">Nuclease</keyword>
<comment type="cofactor">
    <cofactor evidence="1">
        <name>Mg(2+)</name>
        <dbReference type="ChEBI" id="CHEBI:18420"/>
    </cofactor>
</comment>
<keyword evidence="11" id="KW-0234">DNA repair</keyword>
<evidence type="ECO:0000256" key="9">
    <source>
        <dbReference type="ARBA" id="ARBA00022842"/>
    </source>
</evidence>
<sequence>MSEVIVLSDSDDSVSTIGKEELLQQNDVSSVSPESHLWDDNEFPEVLFDYVSDKNDKTNKQKEYSSDSAFQSSGSSNLASERSYKLLENSSDIRLSTCTSDSNYNLEDVLVKKYLRLPTSLISESRTASSSSYESQGRSIDTNEKYCTARKPLKTSNDGRERLRAEKLQRLEDAAKIKAQKVVTVRNMKNIQSGECMKFMKVIIDESLANFEFYAEIIVTLEHADLAHDTKSQLLPQSIRWMRNVEKYYVDKSNTVSMKMNTQDEDHVIVIWNWDDTVNKIACNTFCAAVVNIKELLCQKKVTLVVFGIEEYFKYHKNLKRAAVKGAVVSNNSHRKNKSTKKFGDFPKISRRDLETCLTEIQITANINSRLIETSQDLSLMIYQYTKAIAEIPYKLEKRQALEEKVDWYVAGDNRDTVKVDKDGNGLKRLWQQQLCQFNLSSLETADAICSVYSSPMQLLEAYMNCTPEEGEMLLKDIPIRRAAGPLTTVRRIGPELSKKIYIMFTSKDGETFLGND</sequence>
<dbReference type="GO" id="GO:0006302">
    <property type="term" value="P:double-strand break repair"/>
    <property type="evidence" value="ECO:0007669"/>
    <property type="project" value="TreeGrafter"/>
</dbReference>
<evidence type="ECO:0000256" key="8">
    <source>
        <dbReference type="ARBA" id="ARBA00022801"/>
    </source>
</evidence>
<dbReference type="InterPro" id="IPR042530">
    <property type="entry name" value="EME1/EME2_C"/>
</dbReference>
<evidence type="ECO:0000256" key="2">
    <source>
        <dbReference type="ARBA" id="ARBA00004123"/>
    </source>
</evidence>
<dbReference type="GeneID" id="107267512"/>
<evidence type="ECO:0000256" key="1">
    <source>
        <dbReference type="ARBA" id="ARBA00001946"/>
    </source>
</evidence>
<evidence type="ECO:0000256" key="6">
    <source>
        <dbReference type="ARBA" id="ARBA00022759"/>
    </source>
</evidence>
<dbReference type="Gene3D" id="3.40.50.10130">
    <property type="match status" value="1"/>
</dbReference>
<keyword evidence="13" id="KW-0469">Meiosis</keyword>
<evidence type="ECO:0000313" key="14">
    <source>
        <dbReference type="Proteomes" id="UP000694920"/>
    </source>
</evidence>
<accession>A0AAJ7BUQ9</accession>
<dbReference type="GO" id="GO:0048476">
    <property type="term" value="C:Holliday junction resolvase complex"/>
    <property type="evidence" value="ECO:0007669"/>
    <property type="project" value="InterPro"/>
</dbReference>
<keyword evidence="10" id="KW-0233">DNA recombination</keyword>
<comment type="similarity">
    <text evidence="3">Belongs to the EME1/MMS4 family.</text>
</comment>
<evidence type="ECO:0000256" key="3">
    <source>
        <dbReference type="ARBA" id="ARBA00005313"/>
    </source>
</evidence>
<reference evidence="15" key="1">
    <citation type="submission" date="2025-08" db="UniProtKB">
        <authorList>
            <consortium name="RefSeq"/>
        </authorList>
    </citation>
    <scope>IDENTIFICATION</scope>
</reference>
<dbReference type="Proteomes" id="UP000694920">
    <property type="component" value="Unplaced"/>
</dbReference>
<evidence type="ECO:0000256" key="11">
    <source>
        <dbReference type="ARBA" id="ARBA00023204"/>
    </source>
</evidence>
<keyword evidence="6 15" id="KW-0255">Endonuclease</keyword>
<dbReference type="GO" id="GO:0046872">
    <property type="term" value="F:metal ion binding"/>
    <property type="evidence" value="ECO:0007669"/>
    <property type="project" value="UniProtKB-KW"/>
</dbReference>
<keyword evidence="14" id="KW-1185">Reference proteome</keyword>
<keyword evidence="9" id="KW-0460">Magnesium</keyword>
<dbReference type="CTD" id="36136"/>
<evidence type="ECO:0000256" key="10">
    <source>
        <dbReference type="ARBA" id="ARBA00023172"/>
    </source>
</evidence>
<evidence type="ECO:0000256" key="5">
    <source>
        <dbReference type="ARBA" id="ARBA00022723"/>
    </source>
</evidence>
<evidence type="ECO:0000256" key="4">
    <source>
        <dbReference type="ARBA" id="ARBA00022722"/>
    </source>
</evidence>
<keyword evidence="5" id="KW-0479">Metal-binding</keyword>
<protein>
    <submittedName>
        <fullName evidence="15">Crossover junction endonuclease EME1 isoform X1</fullName>
    </submittedName>
</protein>
<dbReference type="AlphaFoldDB" id="A0AAJ7BUQ9"/>
<proteinExistence type="inferred from homology"/>
<dbReference type="KEGG" id="ccin:107267512"/>
<comment type="subcellular location">
    <subcellularLocation>
        <location evidence="2">Nucleus</location>
    </subcellularLocation>
</comment>
<evidence type="ECO:0000256" key="13">
    <source>
        <dbReference type="ARBA" id="ARBA00023254"/>
    </source>
</evidence>
<dbReference type="GO" id="GO:0005634">
    <property type="term" value="C:nucleus"/>
    <property type="evidence" value="ECO:0007669"/>
    <property type="project" value="UniProtKB-SubCell"/>
</dbReference>
<gene>
    <name evidence="15" type="primary">LOC107267512</name>
</gene>